<accession>A0AC35UHS8</accession>
<organism evidence="1 2">
    <name type="scientific">Rhabditophanes sp. KR3021</name>
    <dbReference type="NCBI Taxonomy" id="114890"/>
    <lineage>
        <taxon>Eukaryota</taxon>
        <taxon>Metazoa</taxon>
        <taxon>Ecdysozoa</taxon>
        <taxon>Nematoda</taxon>
        <taxon>Chromadorea</taxon>
        <taxon>Rhabditida</taxon>
        <taxon>Tylenchina</taxon>
        <taxon>Panagrolaimomorpha</taxon>
        <taxon>Strongyloidoidea</taxon>
        <taxon>Alloionematidae</taxon>
        <taxon>Rhabditophanes</taxon>
    </lineage>
</organism>
<dbReference type="WBParaSite" id="RSKR_0001103400.1">
    <property type="protein sequence ID" value="RSKR_0001103400.1"/>
    <property type="gene ID" value="RSKR_0001103400"/>
</dbReference>
<protein>
    <submittedName>
        <fullName evidence="2">Integrase catalytic domain-containing protein</fullName>
    </submittedName>
</protein>
<sequence length="279" mass="32354">MDEVGEEVLNGCIVCLRTKYVSHKKPTSWAPATYPRERGFFDLAYIEKKTVIVLVDSFSKFTMAEVLRNKEADTLIDFFEKIFKEYKFMYVVSDNEPALTSEKLEEFFNTQGVYHQTSVPYCPQSNGQVERRIGMIKKKTARFVLEGECVRNAVTKSLNAMNYFASTSSYATPVQKYFIGTIKWVRSHDFRYSKLILDWRFYKKRPTGRPRERYLNMYQKKKQFGVASTKSHTNLGSLKKALKKAWKEMSMEIVTNACKSITGRLNKCIAAKGVFLRSN</sequence>
<name>A0AC35UHS8_9BILA</name>
<evidence type="ECO:0000313" key="2">
    <source>
        <dbReference type="WBParaSite" id="RSKR_0001103400.1"/>
    </source>
</evidence>
<proteinExistence type="predicted"/>
<dbReference type="Proteomes" id="UP000095286">
    <property type="component" value="Unplaced"/>
</dbReference>
<reference evidence="2" key="1">
    <citation type="submission" date="2016-11" db="UniProtKB">
        <authorList>
            <consortium name="WormBaseParasite"/>
        </authorList>
    </citation>
    <scope>IDENTIFICATION</scope>
    <source>
        <strain evidence="2">KR3021</strain>
    </source>
</reference>
<evidence type="ECO:0000313" key="1">
    <source>
        <dbReference type="Proteomes" id="UP000095286"/>
    </source>
</evidence>